<organism evidence="1 2">
    <name type="scientific">Ginsengibacter hankyongi</name>
    <dbReference type="NCBI Taxonomy" id="2607284"/>
    <lineage>
        <taxon>Bacteria</taxon>
        <taxon>Pseudomonadati</taxon>
        <taxon>Bacteroidota</taxon>
        <taxon>Chitinophagia</taxon>
        <taxon>Chitinophagales</taxon>
        <taxon>Chitinophagaceae</taxon>
        <taxon>Ginsengibacter</taxon>
    </lineage>
</organism>
<gene>
    <name evidence="1" type="ORF">FW778_20805</name>
</gene>
<comment type="caution">
    <text evidence="1">The sequence shown here is derived from an EMBL/GenBank/DDBJ whole genome shotgun (WGS) entry which is preliminary data.</text>
</comment>
<dbReference type="EMBL" id="VYQF01000011">
    <property type="protein sequence ID" value="KAA9035667.1"/>
    <property type="molecule type" value="Genomic_DNA"/>
</dbReference>
<name>A0A5J5IC62_9BACT</name>
<dbReference type="InterPro" id="IPR041289">
    <property type="entry name" value="Bact_RF_family3"/>
</dbReference>
<evidence type="ECO:0000313" key="1">
    <source>
        <dbReference type="EMBL" id="KAA9035667.1"/>
    </source>
</evidence>
<dbReference type="RefSeq" id="WP_150416823.1">
    <property type="nucleotide sequence ID" value="NZ_VYQF01000011.1"/>
</dbReference>
<keyword evidence="2" id="KW-1185">Reference proteome</keyword>
<evidence type="ECO:0000313" key="2">
    <source>
        <dbReference type="Proteomes" id="UP000326903"/>
    </source>
</evidence>
<sequence>MESEKLLKEDLLKMQKEKGQICVSVIVPTHKLSPERRADKPEVDKALENARQFLQFKYEESEIKPLLKSLDELYKSIDFNHNPEGLGLYVSPNIKLLVQFPFPVEEKVMVGDNFELRDLVYKMNYSKPYFVLLLTEKEIKLFEGTWNILNEINDNNFPKEYKEEYIYNPPSRGTPAAGYAHVRNVEKEKSALKDIRFRDFFRGVNEALNDYLLNDIPLILLGTEKELALFDDLLAHKKNIISKIDRSLNYTHPIDLATIVWPVMRSHLDNETVELIKQFIEKIGEHHGIHGVEEVWKAVQEGRGLKLLVEKDFRQPGFLVKDAYRLFIRPPQNAHRILADAVDDIIEMMLEKNGQVFFTDNGMLKDYQHIALITRY</sequence>
<dbReference type="AlphaFoldDB" id="A0A5J5IC62"/>
<reference evidence="1 2" key="1">
    <citation type="submission" date="2019-09" db="EMBL/GenBank/DDBJ databases">
        <title>Draft genome sequence of Ginsengibacter sp. BR5-29.</title>
        <authorList>
            <person name="Im W.-T."/>
        </authorList>
    </citation>
    <scope>NUCLEOTIDE SEQUENCE [LARGE SCALE GENOMIC DNA]</scope>
    <source>
        <strain evidence="1 2">BR5-29</strain>
    </source>
</reference>
<dbReference type="Proteomes" id="UP000326903">
    <property type="component" value="Unassembled WGS sequence"/>
</dbReference>
<accession>A0A5J5IC62</accession>
<proteinExistence type="predicted"/>
<dbReference type="Pfam" id="PF18845">
    <property type="entry name" value="baeRF_family3"/>
    <property type="match status" value="1"/>
</dbReference>
<protein>
    <submittedName>
        <fullName evidence="1">Uncharacterized protein</fullName>
    </submittedName>
</protein>